<feature type="compositionally biased region" description="Polar residues" evidence="1">
    <location>
        <begin position="251"/>
        <end position="262"/>
    </location>
</feature>
<dbReference type="EMBL" id="KZ559520">
    <property type="protein sequence ID" value="PLN83329.1"/>
    <property type="molecule type" value="Genomic_DNA"/>
</dbReference>
<dbReference type="Proteomes" id="UP000235023">
    <property type="component" value="Unassembled WGS sequence"/>
</dbReference>
<feature type="compositionally biased region" description="Basic and acidic residues" evidence="1">
    <location>
        <begin position="388"/>
        <end position="404"/>
    </location>
</feature>
<reference evidence="3" key="1">
    <citation type="submission" date="2017-12" db="EMBL/GenBank/DDBJ databases">
        <authorList>
            <consortium name="DOE Joint Genome Institute"/>
            <person name="Mondo S.J."/>
            <person name="Kjaerbolling I."/>
            <person name="Vesth T.C."/>
            <person name="Frisvad J.C."/>
            <person name="Nybo J.L."/>
            <person name="Theobald S."/>
            <person name="Kuo A."/>
            <person name="Bowyer P."/>
            <person name="Matsuda Y."/>
            <person name="Lyhne E.K."/>
            <person name="Kogle M.E."/>
            <person name="Clum A."/>
            <person name="Lipzen A."/>
            <person name="Salamov A."/>
            <person name="Ngan C.Y."/>
            <person name="Daum C."/>
            <person name="Chiniquy J."/>
            <person name="Barry K."/>
            <person name="LaButti K."/>
            <person name="Haridas S."/>
            <person name="Simmons B.A."/>
            <person name="Magnuson J.K."/>
            <person name="Mortensen U.H."/>
            <person name="Larsen T.O."/>
            <person name="Grigoriev I.V."/>
            <person name="Baker S.E."/>
            <person name="Andersen M.R."/>
            <person name="Nordberg H.P."/>
            <person name="Cantor M.N."/>
            <person name="Hua S.X."/>
        </authorList>
    </citation>
    <scope>NUCLEOTIDE SEQUENCE [LARGE SCALE GENOMIC DNA]</scope>
    <source>
        <strain evidence="3">IBT 19404</strain>
    </source>
</reference>
<protein>
    <recommendedName>
        <fullName evidence="4">Pre-mRNA-splicing factor 38B</fullName>
    </recommendedName>
</protein>
<evidence type="ECO:0008006" key="4">
    <source>
        <dbReference type="Google" id="ProtNLM"/>
    </source>
</evidence>
<feature type="region of interest" description="Disordered" evidence="1">
    <location>
        <begin position="379"/>
        <end position="404"/>
    </location>
</feature>
<feature type="compositionally biased region" description="Basic residues" evidence="1">
    <location>
        <begin position="122"/>
        <end position="136"/>
    </location>
</feature>
<dbReference type="PANTHER" id="PTHR40132">
    <property type="entry name" value="PRE-MRNA-SPLICING FACTOR 38B"/>
    <property type="match status" value="1"/>
</dbReference>
<gene>
    <name evidence="2" type="ORF">BDW42DRAFT_165200</name>
</gene>
<keyword evidence="3" id="KW-1185">Reference proteome</keyword>
<proteinExistence type="predicted"/>
<evidence type="ECO:0000313" key="3">
    <source>
        <dbReference type="Proteomes" id="UP000235023"/>
    </source>
</evidence>
<name>A0A2J5I0P0_9EURO</name>
<feature type="compositionally biased region" description="Basic and acidic residues" evidence="1">
    <location>
        <begin position="73"/>
        <end position="85"/>
    </location>
</feature>
<dbReference type="PANTHER" id="PTHR40132:SF1">
    <property type="entry name" value="PRE-MRNA-SPLICING FACTOR 38B"/>
    <property type="match status" value="1"/>
</dbReference>
<feature type="compositionally biased region" description="Basic residues" evidence="1">
    <location>
        <begin position="184"/>
        <end position="208"/>
    </location>
</feature>
<feature type="compositionally biased region" description="Basic and acidic residues" evidence="1">
    <location>
        <begin position="220"/>
        <end position="245"/>
    </location>
</feature>
<evidence type="ECO:0000313" key="2">
    <source>
        <dbReference type="EMBL" id="PLN83329.1"/>
    </source>
</evidence>
<accession>A0A2J5I0P0</accession>
<evidence type="ECO:0000256" key="1">
    <source>
        <dbReference type="SAM" id="MobiDB-lite"/>
    </source>
</evidence>
<feature type="region of interest" description="Disordered" evidence="1">
    <location>
        <begin position="27"/>
        <end position="53"/>
    </location>
</feature>
<feature type="region of interest" description="Disordered" evidence="1">
    <location>
        <begin position="65"/>
        <end position="339"/>
    </location>
</feature>
<organism evidence="2 3">
    <name type="scientific">Aspergillus taichungensis</name>
    <dbReference type="NCBI Taxonomy" id="482145"/>
    <lineage>
        <taxon>Eukaryota</taxon>
        <taxon>Fungi</taxon>
        <taxon>Dikarya</taxon>
        <taxon>Ascomycota</taxon>
        <taxon>Pezizomycotina</taxon>
        <taxon>Eurotiomycetes</taxon>
        <taxon>Eurotiomycetidae</taxon>
        <taxon>Eurotiales</taxon>
        <taxon>Aspergillaceae</taxon>
        <taxon>Aspergillus</taxon>
        <taxon>Aspergillus subgen. Circumdati</taxon>
    </lineage>
</organism>
<dbReference type="OrthoDB" id="2431475at2759"/>
<sequence length="426" mass="50141">MPPNRTGTMEDLSNDEYVAQVLAREARDNSANYARQGAEAYLPRRPTGAAPKPNTRFLRHIINQTDSHNAALKRKEEREARDKMQQLRRNRLFSMDDRDHGRDSRQRPHRSSDTRESERDRKDHHRHAHRRRRRSRSPSEDRERSRRHRRRHESHDDDSDLSDKDHRHQSSRRRRRHRDDSRSRSRSPRRHNRDHESSRRHRRRHRRRSDSPSRSRSRSRSPDGDRARRKAHNEGYRSRGHDSSRRLSPPHSKNPSRHAQPQSEDDSDPLEDLVGPLPPKMDPPIRSRGRGAYNLSNIDAHFAADYDPSMDVQPDEEETDKPSSGRSRRPVAGLMTAEDDWEASLEAVRDRARWKQQGEDRLREAGFGDDFVQRWKKNTASASAAAAGHDESRMEDVKWSRQGEGREWDRGKVIDEDGHVELRAPW</sequence>
<dbReference type="AlphaFoldDB" id="A0A2J5I0P0"/>
<feature type="compositionally biased region" description="Basic and acidic residues" evidence="1">
    <location>
        <begin position="94"/>
        <end position="121"/>
    </location>
</feature>